<reference evidence="9 10" key="2">
    <citation type="submission" date="2018-06" db="EMBL/GenBank/DDBJ databases">
        <title>Metagenomic assembly of (sub)arctic Cyanobacteria and their associated microbiome from non-axenic cultures.</title>
        <authorList>
            <person name="Baurain D."/>
        </authorList>
    </citation>
    <scope>NUCLEOTIDE SEQUENCE [LARGE SCALE GENOMIC DNA]</scope>
    <source>
        <strain evidence="9">ULC041bin1</strain>
    </source>
</reference>
<evidence type="ECO:0000313" key="10">
    <source>
        <dbReference type="Proteomes" id="UP000249081"/>
    </source>
</evidence>
<feature type="region of interest" description="Disordered" evidence="7">
    <location>
        <begin position="1"/>
        <end position="60"/>
    </location>
</feature>
<feature type="transmembrane region" description="Helical" evidence="8">
    <location>
        <begin position="463"/>
        <end position="485"/>
    </location>
</feature>
<gene>
    <name evidence="9" type="ORF">DCF17_04510</name>
</gene>
<feature type="transmembrane region" description="Helical" evidence="8">
    <location>
        <begin position="312"/>
        <end position="334"/>
    </location>
</feature>
<sequence length="496" mass="52417">MLREFDADIDTAKAEANDLPGATSAQAPVKESSPSPAQAAPDSTAQSSSPSAPLESQPSSLEADNGFRAIFQNRNFLILWAGQLFSQLADKVYLVLMIAIIAARFDTPDQSISGWVAAVMIAFTIPAVLFGALAGVFVDGWRKRPVLVWSNLLRGGLVIVLPLGIWLTAGWGTLLDLPVAFWLLLVVTFLISTLTQFFAPAEQSIIPLIVAESDLLSANSLYTTTMMASVIVGFAVGEPLLALADKLMLALGVANNGPAILVGLSYLVAGLCLMTMDPGKENLSPPHEDWSHFLADIKDGFRYLGQQVQVRVAIIQLVLLSSVFAALAVLAVRLAEMIPTIKASQFGFLLAAGGLGLGLGAVLVGNFGPRFPRRFLSLWGALGMAGCLIALAWTTQQLWASMAVIATLGLCGAFVGIPMQTLIQEKTPEAMRGKVFGLQNNMVNIALSLPLALASVVEARLGLANVFVGMGALVGIGGVVTWYIADTALRKTQAQG</sequence>
<organism evidence="9 10">
    <name type="scientific">Shackletoniella antarctica</name>
    <dbReference type="NCBI Taxonomy" id="268115"/>
    <lineage>
        <taxon>Bacteria</taxon>
        <taxon>Bacillati</taxon>
        <taxon>Cyanobacteriota</taxon>
        <taxon>Cyanophyceae</taxon>
        <taxon>Oculatellales</taxon>
        <taxon>Oculatellaceae</taxon>
        <taxon>Shackletoniella</taxon>
    </lineage>
</organism>
<dbReference type="Proteomes" id="UP000249081">
    <property type="component" value="Unassembled WGS sequence"/>
</dbReference>
<evidence type="ECO:0000256" key="3">
    <source>
        <dbReference type="ARBA" id="ARBA00022475"/>
    </source>
</evidence>
<keyword evidence="3" id="KW-1003">Cell membrane</keyword>
<dbReference type="GO" id="GO:0005886">
    <property type="term" value="C:plasma membrane"/>
    <property type="evidence" value="ECO:0007669"/>
    <property type="project" value="UniProtKB-SubCell"/>
</dbReference>
<dbReference type="PANTHER" id="PTHR43266:SF2">
    <property type="entry name" value="MAJOR FACILITATOR SUPERFAMILY (MFS) PROFILE DOMAIN-CONTAINING PROTEIN"/>
    <property type="match status" value="1"/>
</dbReference>
<evidence type="ECO:0000313" key="9">
    <source>
        <dbReference type="EMBL" id="PZO44049.1"/>
    </source>
</evidence>
<feature type="transmembrane region" description="Helical" evidence="8">
    <location>
        <begin position="152"/>
        <end position="173"/>
    </location>
</feature>
<evidence type="ECO:0000256" key="5">
    <source>
        <dbReference type="ARBA" id="ARBA00022989"/>
    </source>
</evidence>
<keyword evidence="6 8" id="KW-0472">Membrane</keyword>
<reference evidence="10" key="1">
    <citation type="submission" date="2018-04" db="EMBL/GenBank/DDBJ databases">
        <authorList>
            <person name="Cornet L."/>
        </authorList>
    </citation>
    <scope>NUCLEOTIDE SEQUENCE [LARGE SCALE GENOMIC DNA]</scope>
</reference>
<keyword evidence="5 8" id="KW-1133">Transmembrane helix</keyword>
<keyword evidence="4 8" id="KW-0812">Transmembrane</keyword>
<dbReference type="InterPro" id="IPR036259">
    <property type="entry name" value="MFS_trans_sf"/>
</dbReference>
<feature type="transmembrane region" description="Helical" evidence="8">
    <location>
        <begin position="179"/>
        <end position="199"/>
    </location>
</feature>
<feature type="compositionally biased region" description="Basic and acidic residues" evidence="7">
    <location>
        <begin position="1"/>
        <end position="16"/>
    </location>
</feature>
<comment type="subcellular location">
    <subcellularLocation>
        <location evidence="1">Cell membrane</location>
        <topology evidence="1">Multi-pass membrane protein</topology>
    </subcellularLocation>
</comment>
<dbReference type="CDD" id="cd06173">
    <property type="entry name" value="MFS_MefA_like"/>
    <property type="match status" value="1"/>
</dbReference>
<feature type="transmembrane region" description="Helical" evidence="8">
    <location>
        <begin position="77"/>
        <end position="103"/>
    </location>
</feature>
<evidence type="ECO:0000256" key="2">
    <source>
        <dbReference type="ARBA" id="ARBA00022448"/>
    </source>
</evidence>
<feature type="transmembrane region" description="Helical" evidence="8">
    <location>
        <begin position="435"/>
        <end position="457"/>
    </location>
</feature>
<feature type="transmembrane region" description="Helical" evidence="8">
    <location>
        <begin position="375"/>
        <end position="393"/>
    </location>
</feature>
<dbReference type="GO" id="GO:0022857">
    <property type="term" value="F:transmembrane transporter activity"/>
    <property type="evidence" value="ECO:0007669"/>
    <property type="project" value="InterPro"/>
</dbReference>
<name>A0A2W4WQ90_9CYAN</name>
<dbReference type="InterPro" id="IPR011701">
    <property type="entry name" value="MFS"/>
</dbReference>
<proteinExistence type="predicted"/>
<dbReference type="AlphaFoldDB" id="A0A2W4WQ90"/>
<protein>
    <submittedName>
        <fullName evidence="9">Arabinose efflux permease</fullName>
    </submittedName>
</protein>
<dbReference type="EMBL" id="QBMN01000020">
    <property type="protein sequence ID" value="PZO44049.1"/>
    <property type="molecule type" value="Genomic_DNA"/>
</dbReference>
<dbReference type="Gene3D" id="1.20.1250.20">
    <property type="entry name" value="MFS general substrate transporter like domains"/>
    <property type="match status" value="1"/>
</dbReference>
<feature type="transmembrane region" description="Helical" evidence="8">
    <location>
        <begin position="220"/>
        <end position="237"/>
    </location>
</feature>
<dbReference type="SUPFAM" id="SSF103473">
    <property type="entry name" value="MFS general substrate transporter"/>
    <property type="match status" value="1"/>
</dbReference>
<evidence type="ECO:0000256" key="8">
    <source>
        <dbReference type="SAM" id="Phobius"/>
    </source>
</evidence>
<evidence type="ECO:0000256" key="1">
    <source>
        <dbReference type="ARBA" id="ARBA00004651"/>
    </source>
</evidence>
<keyword evidence="2" id="KW-0813">Transport</keyword>
<evidence type="ECO:0000256" key="4">
    <source>
        <dbReference type="ARBA" id="ARBA00022692"/>
    </source>
</evidence>
<feature type="compositionally biased region" description="Low complexity" evidence="7">
    <location>
        <begin position="32"/>
        <end position="53"/>
    </location>
</feature>
<evidence type="ECO:0000256" key="7">
    <source>
        <dbReference type="SAM" id="MobiDB-lite"/>
    </source>
</evidence>
<dbReference type="PANTHER" id="PTHR43266">
    <property type="entry name" value="MACROLIDE-EFFLUX PROTEIN"/>
    <property type="match status" value="1"/>
</dbReference>
<feature type="transmembrane region" description="Helical" evidence="8">
    <location>
        <begin position="115"/>
        <end position="140"/>
    </location>
</feature>
<dbReference type="Pfam" id="PF07690">
    <property type="entry name" value="MFS_1"/>
    <property type="match status" value="1"/>
</dbReference>
<feature type="transmembrane region" description="Helical" evidence="8">
    <location>
        <begin position="399"/>
        <end position="423"/>
    </location>
</feature>
<feature type="transmembrane region" description="Helical" evidence="8">
    <location>
        <begin position="346"/>
        <end position="368"/>
    </location>
</feature>
<comment type="caution">
    <text evidence="9">The sequence shown here is derived from an EMBL/GenBank/DDBJ whole genome shotgun (WGS) entry which is preliminary data.</text>
</comment>
<accession>A0A2W4WQ90</accession>
<feature type="transmembrane region" description="Helical" evidence="8">
    <location>
        <begin position="257"/>
        <end position="276"/>
    </location>
</feature>
<evidence type="ECO:0000256" key="6">
    <source>
        <dbReference type="ARBA" id="ARBA00023136"/>
    </source>
</evidence>